<evidence type="ECO:0000313" key="5">
    <source>
        <dbReference type="Proteomes" id="UP000245959"/>
    </source>
</evidence>
<dbReference type="GeneID" id="78296204"/>
<dbReference type="GO" id="GO:0016757">
    <property type="term" value="F:glycosyltransferase activity"/>
    <property type="evidence" value="ECO:0007669"/>
    <property type="project" value="UniProtKB-KW"/>
</dbReference>
<evidence type="ECO:0000256" key="3">
    <source>
        <dbReference type="ARBA" id="ARBA00024356"/>
    </source>
</evidence>
<dbReference type="InterPro" id="IPR023296">
    <property type="entry name" value="Glyco_hydro_beta-prop_sf"/>
</dbReference>
<keyword evidence="1" id="KW-0328">Glycosyltransferase</keyword>
<dbReference type="PIRSF" id="PIRSF016202">
    <property type="entry name" value="PH1107"/>
    <property type="match status" value="1"/>
</dbReference>
<dbReference type="CDD" id="cd18612">
    <property type="entry name" value="GH130_Lin0857-like"/>
    <property type="match status" value="1"/>
</dbReference>
<keyword evidence="4" id="KW-0378">Hydrolase</keyword>
<keyword evidence="5" id="KW-1185">Reference proteome</keyword>
<dbReference type="Pfam" id="PF04041">
    <property type="entry name" value="Glyco_hydro_130"/>
    <property type="match status" value="1"/>
</dbReference>
<organism evidence="4 5">
    <name type="scientific">Victivallis vadensis</name>
    <dbReference type="NCBI Taxonomy" id="172901"/>
    <lineage>
        <taxon>Bacteria</taxon>
        <taxon>Pseudomonadati</taxon>
        <taxon>Lentisphaerota</taxon>
        <taxon>Lentisphaeria</taxon>
        <taxon>Victivallales</taxon>
        <taxon>Victivallaceae</taxon>
        <taxon>Victivallis</taxon>
    </lineage>
</organism>
<dbReference type="PANTHER" id="PTHR34106">
    <property type="entry name" value="GLYCOSIDASE"/>
    <property type="match status" value="1"/>
</dbReference>
<sequence length="357" mass="39187">MMKVSVSRFANNPLLTPGDLAPSRPDFEVTCVLNPGAFRFGGRIGLLLRVAERPVPEPGFLATPILAEDGAVSVIRVREDDPGISSASSRSFAWNGRFLLTTMSHFLIAWSDDGGRTFTPDYSRRLMPEQSCEAYGIEDARVEQVDGEYLITFTAVGPAGIAVGCRRTRDWRSFSSTELILPPSNKDAALFPRRIGGRYRLLHRPSDPACGNHIYLAESPDLRCWGNHRCIAMTRPGCWDEERIGAGAAPVETAAGWLELYHGADRTGRYALGCLLLDRDDPARVLARSEAPFMEPEADYELNGFYGNCIFTNGQIVDGDRVLLYYGASDSVVCGAELRISELLASLKIGDFGRKTA</sequence>
<dbReference type="AlphaFoldDB" id="A0A2U1AR33"/>
<name>A0A2U1AR33_9BACT</name>
<proteinExistence type="inferred from homology"/>
<dbReference type="SUPFAM" id="SSF75005">
    <property type="entry name" value="Arabinanase/levansucrase/invertase"/>
    <property type="match status" value="1"/>
</dbReference>
<evidence type="ECO:0000313" key="4">
    <source>
        <dbReference type="EMBL" id="PVY38801.1"/>
    </source>
</evidence>
<keyword evidence="2" id="KW-0808">Transferase</keyword>
<dbReference type="Gene3D" id="2.115.10.20">
    <property type="entry name" value="Glycosyl hydrolase domain, family 43"/>
    <property type="match status" value="1"/>
</dbReference>
<comment type="caution">
    <text evidence="4">The sequence shown here is derived from an EMBL/GenBank/DDBJ whole genome shotgun (WGS) entry which is preliminary data.</text>
</comment>
<dbReference type="EMBL" id="QEKH01000024">
    <property type="protein sequence ID" value="PVY38801.1"/>
    <property type="molecule type" value="Genomic_DNA"/>
</dbReference>
<dbReference type="InterPro" id="IPR007184">
    <property type="entry name" value="Mannoside_phosphorylase"/>
</dbReference>
<dbReference type="GO" id="GO:0016787">
    <property type="term" value="F:hydrolase activity"/>
    <property type="evidence" value="ECO:0007669"/>
    <property type="project" value="UniProtKB-KW"/>
</dbReference>
<protein>
    <submittedName>
        <fullName evidence="4">Putative GH43/DUF377 family glycosyl hydrolase</fullName>
    </submittedName>
</protein>
<evidence type="ECO:0000256" key="1">
    <source>
        <dbReference type="ARBA" id="ARBA00022676"/>
    </source>
</evidence>
<gene>
    <name evidence="4" type="ORF">C8D82_12437</name>
</gene>
<dbReference type="PANTHER" id="PTHR34106:SF5">
    <property type="entry name" value="GLYCOSIDASE"/>
    <property type="match status" value="1"/>
</dbReference>
<evidence type="ECO:0000256" key="2">
    <source>
        <dbReference type="ARBA" id="ARBA00022679"/>
    </source>
</evidence>
<comment type="similarity">
    <text evidence="3">Belongs to the glycosyl hydrolase 130 family.</text>
</comment>
<reference evidence="4 5" key="1">
    <citation type="submission" date="2018-04" db="EMBL/GenBank/DDBJ databases">
        <title>Genomic Encyclopedia of Type Strains, Phase IV (KMG-IV): sequencing the most valuable type-strain genomes for metagenomic binning, comparative biology and taxonomic classification.</title>
        <authorList>
            <person name="Goeker M."/>
        </authorList>
    </citation>
    <scope>NUCLEOTIDE SEQUENCE [LARGE SCALE GENOMIC DNA]</scope>
    <source>
        <strain evidence="4 5">DSM 14823</strain>
    </source>
</reference>
<dbReference type="RefSeq" id="WP_206212636.1">
    <property type="nucleotide sequence ID" value="NZ_CAJKCJ010000146.1"/>
</dbReference>
<dbReference type="Proteomes" id="UP000245959">
    <property type="component" value="Unassembled WGS sequence"/>
</dbReference>
<accession>A0A2U1AR33</accession>